<gene>
    <name evidence="2" type="ORF">HAP95_06100</name>
</gene>
<evidence type="ECO:0000313" key="2">
    <source>
        <dbReference type="EMBL" id="MBU2759724.1"/>
    </source>
</evidence>
<accession>A0ABS5ZYF1</accession>
<keyword evidence="1" id="KW-0175">Coiled coil</keyword>
<comment type="caution">
    <text evidence="2">The sequence shown here is derived from an EMBL/GenBank/DDBJ whole genome shotgun (WGS) entry which is preliminary data.</text>
</comment>
<dbReference type="EMBL" id="JAAOMP010000069">
    <property type="protein sequence ID" value="MBU2759724.1"/>
    <property type="molecule type" value="Genomic_DNA"/>
</dbReference>
<keyword evidence="3" id="KW-1185">Reference proteome</keyword>
<reference evidence="2 3" key="1">
    <citation type="journal article" date="2021" name="ISME J.">
        <title>Genomic evolution of the class Acidithiobacillia: deep-branching Proteobacteria living in extreme acidic conditions.</title>
        <authorList>
            <person name="Moya-Beltran A."/>
            <person name="Beard S."/>
            <person name="Rojas-Villalobos C."/>
            <person name="Issotta F."/>
            <person name="Gallardo Y."/>
            <person name="Ulloa R."/>
            <person name="Giaveno A."/>
            <person name="Degli Esposti M."/>
            <person name="Johnson D.B."/>
            <person name="Quatrini R."/>
        </authorList>
    </citation>
    <scope>NUCLEOTIDE SEQUENCE [LARGE SCALE GENOMIC DNA]</scope>
    <source>
        <strain evidence="2 3">RW2</strain>
    </source>
</reference>
<protein>
    <submittedName>
        <fullName evidence="2">Uncharacterized protein</fullName>
    </submittedName>
</protein>
<name>A0ABS5ZYF1_9PROT</name>
<dbReference type="RefSeq" id="WP_215883401.1">
    <property type="nucleotide sequence ID" value="NZ_JAAOMP010000069.1"/>
</dbReference>
<feature type="coiled-coil region" evidence="1">
    <location>
        <begin position="9"/>
        <end position="47"/>
    </location>
</feature>
<dbReference type="Proteomes" id="UP000755654">
    <property type="component" value="Unassembled WGS sequence"/>
</dbReference>
<evidence type="ECO:0000256" key="1">
    <source>
        <dbReference type="SAM" id="Coils"/>
    </source>
</evidence>
<evidence type="ECO:0000313" key="3">
    <source>
        <dbReference type="Proteomes" id="UP000755654"/>
    </source>
</evidence>
<proteinExistence type="predicted"/>
<organism evidence="2 3">
    <name type="scientific">Acidithiobacillus sulfurivorans</name>
    <dbReference type="NCBI Taxonomy" id="1958756"/>
    <lineage>
        <taxon>Bacteria</taxon>
        <taxon>Pseudomonadati</taxon>
        <taxon>Pseudomonadota</taxon>
        <taxon>Acidithiobacillia</taxon>
        <taxon>Acidithiobacillales</taxon>
        <taxon>Acidithiobacillaceae</taxon>
        <taxon>Acidithiobacillus</taxon>
    </lineage>
</organism>
<sequence>MEATKRRIRRAAEQRLADFERKQAEIMERQRAALAKLEEAKKKILETPAVRKANREREKRFQRAAQTLAAGWDYRHYIAAIEKALHEGVPSENGI</sequence>